<organism evidence="3 4">
    <name type="scientific">Catenulispora acidiphila (strain DSM 44928 / JCM 14897 / NBRC 102108 / NRRL B-24433 / ID139908)</name>
    <dbReference type="NCBI Taxonomy" id="479433"/>
    <lineage>
        <taxon>Bacteria</taxon>
        <taxon>Bacillati</taxon>
        <taxon>Actinomycetota</taxon>
        <taxon>Actinomycetes</taxon>
        <taxon>Catenulisporales</taxon>
        <taxon>Catenulisporaceae</taxon>
        <taxon>Catenulispora</taxon>
    </lineage>
</organism>
<protein>
    <submittedName>
        <fullName evidence="3">Uncharacterized protein</fullName>
    </submittedName>
</protein>
<keyword evidence="4" id="KW-1185">Reference proteome</keyword>
<dbReference type="EMBL" id="CP001700">
    <property type="protein sequence ID" value="ACU75595.1"/>
    <property type="molecule type" value="Genomic_DNA"/>
</dbReference>
<evidence type="ECO:0000256" key="1">
    <source>
        <dbReference type="SAM" id="MobiDB-lite"/>
    </source>
</evidence>
<keyword evidence="2" id="KW-0472">Membrane</keyword>
<dbReference type="AlphaFoldDB" id="C7Q1P4"/>
<feature type="region of interest" description="Disordered" evidence="1">
    <location>
        <begin position="34"/>
        <end position="64"/>
    </location>
</feature>
<proteinExistence type="predicted"/>
<dbReference type="InParanoid" id="C7Q1P4"/>
<dbReference type="HOGENOM" id="CLU_2859464_0_0_11"/>
<reference evidence="3 4" key="1">
    <citation type="journal article" date="2009" name="Stand. Genomic Sci.">
        <title>Complete genome sequence of Catenulispora acidiphila type strain (ID 139908).</title>
        <authorList>
            <person name="Copeland A."/>
            <person name="Lapidus A."/>
            <person name="Glavina Del Rio T."/>
            <person name="Nolan M."/>
            <person name="Lucas S."/>
            <person name="Chen F."/>
            <person name="Tice H."/>
            <person name="Cheng J.F."/>
            <person name="Bruce D."/>
            <person name="Goodwin L."/>
            <person name="Pitluck S."/>
            <person name="Mikhailova N."/>
            <person name="Pati A."/>
            <person name="Ivanova N."/>
            <person name="Mavromatis K."/>
            <person name="Chen A."/>
            <person name="Palaniappan K."/>
            <person name="Chain P."/>
            <person name="Land M."/>
            <person name="Hauser L."/>
            <person name="Chang Y.J."/>
            <person name="Jeffries C.D."/>
            <person name="Chertkov O."/>
            <person name="Brettin T."/>
            <person name="Detter J.C."/>
            <person name="Han C."/>
            <person name="Ali Z."/>
            <person name="Tindall B.J."/>
            <person name="Goker M."/>
            <person name="Bristow J."/>
            <person name="Eisen J.A."/>
            <person name="Markowitz V."/>
            <person name="Hugenholtz P."/>
            <person name="Kyrpides N.C."/>
            <person name="Klenk H.P."/>
        </authorList>
    </citation>
    <scope>NUCLEOTIDE SEQUENCE [LARGE SCALE GENOMIC DNA]</scope>
    <source>
        <strain evidence="4">DSM 44928 / JCM 14897 / NBRC 102108 / NRRL B-24433 / ID139908</strain>
    </source>
</reference>
<keyword evidence="2" id="KW-0812">Transmembrane</keyword>
<evidence type="ECO:0000313" key="3">
    <source>
        <dbReference type="EMBL" id="ACU75595.1"/>
    </source>
</evidence>
<gene>
    <name evidence="3" type="ordered locus">Caci_6750</name>
</gene>
<evidence type="ECO:0000313" key="4">
    <source>
        <dbReference type="Proteomes" id="UP000000851"/>
    </source>
</evidence>
<dbReference type="Proteomes" id="UP000000851">
    <property type="component" value="Chromosome"/>
</dbReference>
<accession>C7Q1P4</accession>
<name>C7Q1P4_CATAD</name>
<feature type="transmembrane region" description="Helical" evidence="2">
    <location>
        <begin position="6"/>
        <end position="26"/>
    </location>
</feature>
<keyword evidence="2" id="KW-1133">Transmembrane helix</keyword>
<sequence length="64" mass="6734" precursor="true">MSLPSVLATLVAVLVLANIVLVLRLTDRCADHRQERVGEGASSAAAQPSPVRSEPGTVAPERRT</sequence>
<dbReference type="KEGG" id="cai:Caci_6750"/>
<evidence type="ECO:0000256" key="2">
    <source>
        <dbReference type="SAM" id="Phobius"/>
    </source>
</evidence>